<evidence type="ECO:0000313" key="2">
    <source>
        <dbReference type="Proteomes" id="UP000315295"/>
    </source>
</evidence>
<name>A0A540N085_MALBA</name>
<reference evidence="1 2" key="1">
    <citation type="journal article" date="2019" name="G3 (Bethesda)">
        <title>Sequencing of a Wild Apple (Malus baccata) Genome Unravels the Differences Between Cultivated and Wild Apple Species Regarding Disease Resistance and Cold Tolerance.</title>
        <authorList>
            <person name="Chen X."/>
        </authorList>
    </citation>
    <scope>NUCLEOTIDE SEQUENCE [LARGE SCALE GENOMIC DNA]</scope>
    <source>
        <strain evidence="2">cv. Shandingzi</strain>
        <tissue evidence="1">Leaves</tissue>
    </source>
</reference>
<organism evidence="1 2">
    <name type="scientific">Malus baccata</name>
    <name type="common">Siberian crab apple</name>
    <name type="synonym">Pyrus baccata</name>
    <dbReference type="NCBI Taxonomy" id="106549"/>
    <lineage>
        <taxon>Eukaryota</taxon>
        <taxon>Viridiplantae</taxon>
        <taxon>Streptophyta</taxon>
        <taxon>Embryophyta</taxon>
        <taxon>Tracheophyta</taxon>
        <taxon>Spermatophyta</taxon>
        <taxon>Magnoliopsida</taxon>
        <taxon>eudicotyledons</taxon>
        <taxon>Gunneridae</taxon>
        <taxon>Pentapetalae</taxon>
        <taxon>rosids</taxon>
        <taxon>fabids</taxon>
        <taxon>Rosales</taxon>
        <taxon>Rosaceae</taxon>
        <taxon>Amygdaloideae</taxon>
        <taxon>Maleae</taxon>
        <taxon>Malus</taxon>
    </lineage>
</organism>
<evidence type="ECO:0000313" key="1">
    <source>
        <dbReference type="EMBL" id="TQE04424.1"/>
    </source>
</evidence>
<protein>
    <submittedName>
        <fullName evidence="1">Uncharacterized protein</fullName>
    </submittedName>
</protein>
<keyword evidence="2" id="KW-1185">Reference proteome</keyword>
<proteinExistence type="predicted"/>
<dbReference type="EMBL" id="VIEB01000140">
    <property type="protein sequence ID" value="TQE04424.1"/>
    <property type="molecule type" value="Genomic_DNA"/>
</dbReference>
<accession>A0A540N085</accession>
<dbReference type="AlphaFoldDB" id="A0A540N085"/>
<dbReference type="Proteomes" id="UP000315295">
    <property type="component" value="Unassembled WGS sequence"/>
</dbReference>
<comment type="caution">
    <text evidence="1">The sequence shown here is derived from an EMBL/GenBank/DDBJ whole genome shotgun (WGS) entry which is preliminary data.</text>
</comment>
<sequence length="52" mass="5770">MESTHQLISTGWLVFTGDFTAYVRSVTIASQARGTAMIRLGKAALSQFYQEE</sequence>
<gene>
    <name evidence="1" type="ORF">C1H46_009944</name>
</gene>